<dbReference type="RefSeq" id="WP_011414911.1">
    <property type="nucleotide sequence ID" value="NC_007722.1"/>
</dbReference>
<dbReference type="SUPFAM" id="SSF53335">
    <property type="entry name" value="S-adenosyl-L-methionine-dependent methyltransferases"/>
    <property type="match status" value="1"/>
</dbReference>
<dbReference type="Gene3D" id="3.40.50.150">
    <property type="entry name" value="Vaccinia Virus protein VP39"/>
    <property type="match status" value="1"/>
</dbReference>
<dbReference type="eggNOG" id="COG2265">
    <property type="taxonomic scope" value="Bacteria"/>
</dbReference>
<dbReference type="HOGENOM" id="CLU_1151137_0_0_5"/>
<reference evidence="3" key="1">
    <citation type="journal article" date="2009" name="J. Bacteriol.">
        <title>Complete genome sequence of Erythrobacter litoralis HTCC2594.</title>
        <authorList>
            <person name="Oh H.M."/>
            <person name="Giovannoni S.J."/>
            <person name="Ferriera S."/>
            <person name="Johnson J."/>
            <person name="Cho J.C."/>
        </authorList>
    </citation>
    <scope>NUCLEOTIDE SEQUENCE [LARGE SCALE GENOMIC DNA]</scope>
    <source>
        <strain evidence="3">HTCC2594</strain>
    </source>
</reference>
<dbReference type="KEGG" id="eli:ELI_09955"/>
<dbReference type="PANTHER" id="PTHR34203:SF15">
    <property type="entry name" value="SLL1173 PROTEIN"/>
    <property type="match status" value="1"/>
</dbReference>
<dbReference type="STRING" id="314225.ELI_09955"/>
<feature type="domain" description="Methyltransferase FkbM" evidence="1">
    <location>
        <begin position="56"/>
        <end position="220"/>
    </location>
</feature>
<accession>Q2N8A8</accession>
<dbReference type="EMBL" id="CP000157">
    <property type="protein sequence ID" value="ABC64083.1"/>
    <property type="molecule type" value="Genomic_DNA"/>
</dbReference>
<dbReference type="PANTHER" id="PTHR34203">
    <property type="entry name" value="METHYLTRANSFERASE, FKBM FAMILY PROTEIN"/>
    <property type="match status" value="1"/>
</dbReference>
<dbReference type="Proteomes" id="UP000008808">
    <property type="component" value="Chromosome"/>
</dbReference>
<name>Q2N8A8_ERYLH</name>
<organism evidence="2 3">
    <name type="scientific">Erythrobacter litoralis (strain HTCC2594)</name>
    <dbReference type="NCBI Taxonomy" id="314225"/>
    <lineage>
        <taxon>Bacteria</taxon>
        <taxon>Pseudomonadati</taxon>
        <taxon>Pseudomonadota</taxon>
        <taxon>Alphaproteobacteria</taxon>
        <taxon>Sphingomonadales</taxon>
        <taxon>Erythrobacteraceae</taxon>
        <taxon>Erythrobacter/Porphyrobacter group</taxon>
        <taxon>Erythrobacter</taxon>
    </lineage>
</organism>
<protein>
    <recommendedName>
        <fullName evidence="1">Methyltransferase FkbM domain-containing protein</fullName>
    </recommendedName>
</protein>
<proteinExistence type="predicted"/>
<evidence type="ECO:0000313" key="3">
    <source>
        <dbReference type="Proteomes" id="UP000008808"/>
    </source>
</evidence>
<dbReference type="Pfam" id="PF05050">
    <property type="entry name" value="Methyltransf_21"/>
    <property type="match status" value="1"/>
</dbReference>
<dbReference type="InterPro" id="IPR052514">
    <property type="entry name" value="SAM-dependent_MTase"/>
</dbReference>
<dbReference type="OrthoDB" id="5679686at2"/>
<keyword evidence="3" id="KW-1185">Reference proteome</keyword>
<dbReference type="InterPro" id="IPR029063">
    <property type="entry name" value="SAM-dependent_MTases_sf"/>
</dbReference>
<evidence type="ECO:0000313" key="2">
    <source>
        <dbReference type="EMBL" id="ABC64083.1"/>
    </source>
</evidence>
<sequence>MDYSSSWIMRVRRIGQRLGILRPLQRAYRTLFRIDYEQAFDSALKTAIQPGDTVWDVGANVGHYAPQFAAWVGPGGKVIAFEPSPSSLPDLRAAVDGIDNVVVEEIALSNENGEADFFLSTDGASANEGLSDVGSDTGMVGQMVKVRRGDALADRYPPNVVKIDVEGFEFEAVEGLGDVLRSPSLRTVAIEVHFQTLARRGRADVPKRLTQTLKASGFRLRWTDPSHLMATRN</sequence>
<gene>
    <name evidence="2" type="ordered locus">ELI_09955</name>
</gene>
<dbReference type="AlphaFoldDB" id="Q2N8A8"/>
<dbReference type="InterPro" id="IPR006342">
    <property type="entry name" value="FkbM_mtfrase"/>
</dbReference>
<evidence type="ECO:0000259" key="1">
    <source>
        <dbReference type="Pfam" id="PF05050"/>
    </source>
</evidence>
<dbReference type="NCBIfam" id="TIGR01444">
    <property type="entry name" value="fkbM_fam"/>
    <property type="match status" value="1"/>
</dbReference>